<dbReference type="Pfam" id="PF00185">
    <property type="entry name" value="OTCace"/>
    <property type="match status" value="1"/>
</dbReference>
<dbReference type="PRINTS" id="PR00100">
    <property type="entry name" value="AOTCASE"/>
</dbReference>
<dbReference type="NCBIfam" id="NF001986">
    <property type="entry name" value="PRK00779.1"/>
    <property type="match status" value="1"/>
</dbReference>
<dbReference type="OrthoDB" id="9802587at2"/>
<dbReference type="EC" id="2.1.3.3" evidence="5 11"/>
<keyword evidence="15" id="KW-1185">Reference proteome</keyword>
<organism evidence="14 15">
    <name type="scientific">Desulforamulus reducens (strain ATCC BAA-1160 / DSM 100696 / MI-1)</name>
    <name type="common">Desulfotomaculum reducens</name>
    <dbReference type="NCBI Taxonomy" id="349161"/>
    <lineage>
        <taxon>Bacteria</taxon>
        <taxon>Bacillati</taxon>
        <taxon>Bacillota</taxon>
        <taxon>Clostridia</taxon>
        <taxon>Eubacteriales</taxon>
        <taxon>Peptococcaceae</taxon>
        <taxon>Desulforamulus</taxon>
    </lineage>
</organism>
<reference evidence="14 15" key="1">
    <citation type="submission" date="2007-03" db="EMBL/GenBank/DDBJ databases">
        <title>Complete sequence of Desulfotomaculum reducens MI-1.</title>
        <authorList>
            <consortium name="US DOE Joint Genome Institute"/>
            <person name="Copeland A."/>
            <person name="Lucas S."/>
            <person name="Lapidus A."/>
            <person name="Barry K."/>
            <person name="Detter J.C."/>
            <person name="Glavina del Rio T."/>
            <person name="Hammon N."/>
            <person name="Israni S."/>
            <person name="Dalin E."/>
            <person name="Tice H."/>
            <person name="Pitluck S."/>
            <person name="Sims D."/>
            <person name="Brettin T."/>
            <person name="Bruce D."/>
            <person name="Han C."/>
            <person name="Tapia R."/>
            <person name="Schmutz J."/>
            <person name="Larimer F."/>
            <person name="Land M."/>
            <person name="Hauser L."/>
            <person name="Kyrpides N."/>
            <person name="Kim E."/>
            <person name="Tebo B.M."/>
            <person name="Richardson P."/>
        </authorList>
    </citation>
    <scope>NUCLEOTIDE SEQUENCE [LARGE SCALE GENOMIC DNA]</scope>
    <source>
        <strain evidence="14 15">MI-1</strain>
    </source>
</reference>
<dbReference type="FunFam" id="3.40.50.1370:FF:000016">
    <property type="entry name" value="Ornithine carbamoyltransferase"/>
    <property type="match status" value="1"/>
</dbReference>
<dbReference type="Gene3D" id="3.40.50.1370">
    <property type="entry name" value="Aspartate/ornithine carbamoyltransferase"/>
    <property type="match status" value="2"/>
</dbReference>
<dbReference type="FunFam" id="3.40.50.1370:FF:000008">
    <property type="entry name" value="Ornithine carbamoyltransferase"/>
    <property type="match status" value="1"/>
</dbReference>
<dbReference type="STRING" id="349161.Dred_0276"/>
<evidence type="ECO:0000256" key="3">
    <source>
        <dbReference type="ARBA" id="ARBA00004975"/>
    </source>
</evidence>
<dbReference type="GO" id="GO:0005737">
    <property type="term" value="C:cytoplasm"/>
    <property type="evidence" value="ECO:0007669"/>
    <property type="project" value="UniProtKB-SubCell"/>
</dbReference>
<feature type="binding site" evidence="10">
    <location>
        <begin position="237"/>
        <end position="238"/>
    </location>
    <ligand>
        <name>L-ornithine</name>
        <dbReference type="ChEBI" id="CHEBI:46911"/>
    </ligand>
</feature>
<evidence type="ECO:0000256" key="2">
    <source>
        <dbReference type="ARBA" id="ARBA00004496"/>
    </source>
</evidence>
<keyword evidence="7 10" id="KW-0963">Cytoplasm</keyword>
<dbReference type="HOGENOM" id="CLU_043846_3_2_9"/>
<dbReference type="InterPro" id="IPR024904">
    <property type="entry name" value="OTCase_ArgI"/>
</dbReference>
<feature type="binding site" evidence="10">
    <location>
        <begin position="273"/>
        <end position="274"/>
    </location>
    <ligand>
        <name>carbamoyl phosphate</name>
        <dbReference type="ChEBI" id="CHEBI:58228"/>
    </ligand>
</feature>
<dbReference type="Proteomes" id="UP000001556">
    <property type="component" value="Chromosome"/>
</dbReference>
<dbReference type="InterPro" id="IPR006130">
    <property type="entry name" value="Asp/Orn_carbamoylTrfase"/>
</dbReference>
<comment type="subcellular location">
    <subcellularLocation>
        <location evidence="2 10">Cytoplasm</location>
    </subcellularLocation>
</comment>
<comment type="pathway">
    <text evidence="3">Amino-acid biosynthesis; L-arginine biosynthesis; L-arginine from L-ornithine and carbamoyl phosphate: step 1/3.</text>
</comment>
<dbReference type="PRINTS" id="PR00102">
    <property type="entry name" value="OTCASE"/>
</dbReference>
<dbReference type="AlphaFoldDB" id="A4J172"/>
<evidence type="ECO:0000256" key="5">
    <source>
        <dbReference type="ARBA" id="ARBA00013007"/>
    </source>
</evidence>
<evidence type="ECO:0000256" key="8">
    <source>
        <dbReference type="ARBA" id="ARBA00022679"/>
    </source>
</evidence>
<feature type="binding site" evidence="10">
    <location>
        <position position="87"/>
    </location>
    <ligand>
        <name>carbamoyl phosphate</name>
        <dbReference type="ChEBI" id="CHEBI:58228"/>
    </ligand>
</feature>
<dbReference type="GO" id="GO:0019240">
    <property type="term" value="P:citrulline biosynthetic process"/>
    <property type="evidence" value="ECO:0007669"/>
    <property type="project" value="TreeGrafter"/>
</dbReference>
<evidence type="ECO:0000256" key="11">
    <source>
        <dbReference type="NCBIfam" id="TIGR00658"/>
    </source>
</evidence>
<gene>
    <name evidence="14" type="ordered locus">Dred_0276</name>
</gene>
<keyword evidence="8 10" id="KW-0808">Transferase</keyword>
<dbReference type="InterPro" id="IPR006132">
    <property type="entry name" value="Asp/Orn_carbamoyltranf_P-bd"/>
</dbReference>
<evidence type="ECO:0000256" key="4">
    <source>
        <dbReference type="ARBA" id="ARBA00007805"/>
    </source>
</evidence>
<feature type="domain" description="Aspartate/ornithine carbamoyltransferase Asp/Orn-binding" evidence="12">
    <location>
        <begin position="158"/>
        <end position="312"/>
    </location>
</feature>
<feature type="domain" description="Aspartate/ornithine carbamoyltransferase carbamoyl-P binding" evidence="13">
    <location>
        <begin position="11"/>
        <end position="151"/>
    </location>
</feature>
<feature type="binding site" evidence="10">
    <location>
        <begin position="138"/>
        <end position="141"/>
    </location>
    <ligand>
        <name>carbamoyl phosphate</name>
        <dbReference type="ChEBI" id="CHEBI:58228"/>
    </ligand>
</feature>
<dbReference type="EMBL" id="CP000612">
    <property type="protein sequence ID" value="ABO48825.1"/>
    <property type="molecule type" value="Genomic_DNA"/>
</dbReference>
<name>A4J172_DESRM</name>
<dbReference type="PROSITE" id="PS00097">
    <property type="entry name" value="CARBAMOYLTRANSFERASE"/>
    <property type="match status" value="1"/>
</dbReference>
<dbReference type="eggNOG" id="COG0078">
    <property type="taxonomic scope" value="Bacteria"/>
</dbReference>
<feature type="binding site" evidence="10">
    <location>
        <begin position="60"/>
        <end position="63"/>
    </location>
    <ligand>
        <name>carbamoyl phosphate</name>
        <dbReference type="ChEBI" id="CHEBI:58228"/>
    </ligand>
</feature>
<dbReference type="PANTHER" id="PTHR45753">
    <property type="entry name" value="ORNITHINE CARBAMOYLTRANSFERASE, MITOCHONDRIAL"/>
    <property type="match status" value="1"/>
</dbReference>
<accession>A4J172</accession>
<comment type="catalytic activity">
    <reaction evidence="9 10">
        <text>carbamoyl phosphate + L-ornithine = L-citrulline + phosphate + H(+)</text>
        <dbReference type="Rhea" id="RHEA:19513"/>
        <dbReference type="ChEBI" id="CHEBI:15378"/>
        <dbReference type="ChEBI" id="CHEBI:43474"/>
        <dbReference type="ChEBI" id="CHEBI:46911"/>
        <dbReference type="ChEBI" id="CHEBI:57743"/>
        <dbReference type="ChEBI" id="CHEBI:58228"/>
        <dbReference type="EC" id="2.1.3.3"/>
    </reaction>
</comment>
<feature type="binding site" evidence="10">
    <location>
        <position position="233"/>
    </location>
    <ligand>
        <name>L-ornithine</name>
        <dbReference type="ChEBI" id="CHEBI:46911"/>
    </ligand>
</feature>
<dbReference type="InterPro" id="IPR036901">
    <property type="entry name" value="Asp/Orn_carbamoylTrfase_sf"/>
</dbReference>
<evidence type="ECO:0000256" key="7">
    <source>
        <dbReference type="ARBA" id="ARBA00022490"/>
    </source>
</evidence>
<dbReference type="GO" id="GO:0016597">
    <property type="term" value="F:amino acid binding"/>
    <property type="evidence" value="ECO:0007669"/>
    <property type="project" value="InterPro"/>
</dbReference>
<dbReference type="PANTHER" id="PTHR45753:SF3">
    <property type="entry name" value="ORNITHINE TRANSCARBAMYLASE, MITOCHONDRIAL"/>
    <property type="match status" value="1"/>
</dbReference>
<comment type="function">
    <text evidence="1">Reversibly catalyzes the transfer of the carbamoyl group from carbamoyl phosphate (CP) to the N(epsilon) atom of ornithine (ORN) to produce L-citrulline.</text>
</comment>
<protein>
    <recommendedName>
        <fullName evidence="6 11">Ornithine carbamoyltransferase</fullName>
        <ecNumber evidence="5 11">2.1.3.3</ecNumber>
    </recommendedName>
</protein>
<feature type="binding site" evidence="10">
    <location>
        <position position="301"/>
    </location>
    <ligand>
        <name>carbamoyl phosphate</name>
        <dbReference type="ChEBI" id="CHEBI:58228"/>
    </ligand>
</feature>
<dbReference type="RefSeq" id="WP_011876663.1">
    <property type="nucleotide sequence ID" value="NC_009253.1"/>
</dbReference>
<sequence length="315" mass="34711">MEKINDCLKGRDLLTLHDYTVDEVKLILQEAQRIKAMQKAGIPHPYLQGKTLGMIFQKSSTRTRVSFEVGMYQLGGYALFLSPKDIQMGRGESVADTARVLSRMLDGIMIRTFAQEEVEELAEYADIPVINGLTDRTHPCQILADFLTIQEHKGQLAGLKLAYVGDGNNIAHSLLYGCAKVGMDICVASPEGYQPDAQIVSQAKEDARTTGAKVEVVSDPVVAMQAADVVITDVWASMGQEAEQRERERAFAGYQVNSDLCAHAKPDFIFLHCLPAHRGEEVTAEIIDGPHSVVWDEAENRLHAQKAVMALLIQS</sequence>
<evidence type="ECO:0000313" key="15">
    <source>
        <dbReference type="Proteomes" id="UP000001556"/>
    </source>
</evidence>
<dbReference type="Pfam" id="PF02729">
    <property type="entry name" value="OTCace_N"/>
    <property type="match status" value="1"/>
</dbReference>
<comment type="similarity">
    <text evidence="4 10">Belongs to the aspartate/ornithine carbamoyltransferase superfamily. OTCase family.</text>
</comment>
<feature type="binding site" evidence="10">
    <location>
        <position position="111"/>
    </location>
    <ligand>
        <name>carbamoyl phosphate</name>
        <dbReference type="ChEBI" id="CHEBI:58228"/>
    </ligand>
</feature>
<dbReference type="NCBIfam" id="TIGR00658">
    <property type="entry name" value="orni_carb_tr"/>
    <property type="match status" value="1"/>
</dbReference>
<dbReference type="SUPFAM" id="SSF53671">
    <property type="entry name" value="Aspartate/ornithine carbamoyltransferase"/>
    <property type="match status" value="1"/>
</dbReference>
<evidence type="ECO:0000313" key="14">
    <source>
        <dbReference type="EMBL" id="ABO48825.1"/>
    </source>
</evidence>
<dbReference type="HAMAP" id="MF_01109">
    <property type="entry name" value="OTCase"/>
    <property type="match status" value="1"/>
</dbReference>
<evidence type="ECO:0000256" key="9">
    <source>
        <dbReference type="ARBA" id="ARBA00048772"/>
    </source>
</evidence>
<dbReference type="GO" id="GO:0004585">
    <property type="term" value="F:ornithine carbamoyltransferase activity"/>
    <property type="evidence" value="ECO:0007669"/>
    <property type="project" value="UniProtKB-UniRule"/>
</dbReference>
<evidence type="ECO:0000259" key="13">
    <source>
        <dbReference type="Pfam" id="PF02729"/>
    </source>
</evidence>
<dbReference type="InterPro" id="IPR006131">
    <property type="entry name" value="Asp_carbamoyltransf_Asp/Orn-bd"/>
</dbReference>
<evidence type="ECO:0000256" key="1">
    <source>
        <dbReference type="ARBA" id="ARBA00003822"/>
    </source>
</evidence>
<dbReference type="InterPro" id="IPR002292">
    <property type="entry name" value="Orn/put_carbamltrans"/>
</dbReference>
<proteinExistence type="inferred from homology"/>
<dbReference type="GO" id="GO:0042450">
    <property type="term" value="P:L-arginine biosynthetic process via ornithine"/>
    <property type="evidence" value="ECO:0007669"/>
    <property type="project" value="UniProtKB-UniRule"/>
</dbReference>
<evidence type="ECO:0000256" key="10">
    <source>
        <dbReference type="HAMAP-Rule" id="MF_01109"/>
    </source>
</evidence>
<evidence type="ECO:0000259" key="12">
    <source>
        <dbReference type="Pfam" id="PF00185"/>
    </source>
</evidence>
<dbReference type="KEGG" id="drm:Dred_0276"/>
<evidence type="ECO:0000256" key="6">
    <source>
        <dbReference type="ARBA" id="ARBA00016634"/>
    </source>
</evidence>
<feature type="binding site" evidence="10">
    <location>
        <position position="169"/>
    </location>
    <ligand>
        <name>L-ornithine</name>
        <dbReference type="ChEBI" id="CHEBI:46911"/>
    </ligand>
</feature>